<accession>A0ABR3WZ61</accession>
<dbReference type="InterPro" id="IPR011320">
    <property type="entry name" value="RNase_H1_N"/>
</dbReference>
<gene>
    <name evidence="3" type="ORF">Daus18300_005766</name>
</gene>
<dbReference type="InterPro" id="IPR037056">
    <property type="entry name" value="RNase_H1_N_sf"/>
</dbReference>
<dbReference type="InterPro" id="IPR009027">
    <property type="entry name" value="Ribosomal_bL9/RNase_H1_N"/>
</dbReference>
<dbReference type="SUPFAM" id="SSF55658">
    <property type="entry name" value="L9 N-domain-like"/>
    <property type="match status" value="2"/>
</dbReference>
<dbReference type="Proteomes" id="UP001583177">
    <property type="component" value="Unassembled WGS sequence"/>
</dbReference>
<sequence length="188" mass="21222">MAKRKAKKIEYFAVVKGRIDEPTIFSSWGDAHPRVTGCESIHKGFPTIEEARNYMFENRVPKPKEDLKEGAGETTPIPNSLYYYAVASGDKPGIYPYCGEQGSKQQVTEMSGSCHKRFRTQQQAEDFIKDWKETVASLYLAAIKNALDEGLRPKDMKFRVEDVFSLPSNDSDGSEETLRNKLGDLSIE</sequence>
<reference evidence="3 4" key="1">
    <citation type="journal article" date="2024" name="IMA Fungus">
        <title>IMA Genome - F19 : A genome assembly and annotation guide to empower mycologists, including annotated draft genome sequences of Ceratocystis pirilliformis, Diaporthe australafricana, Fusarium ophioides, Paecilomyces lecythidis, and Sporothrix stenoceras.</title>
        <authorList>
            <person name="Aylward J."/>
            <person name="Wilson A.M."/>
            <person name="Visagie C.M."/>
            <person name="Spraker J."/>
            <person name="Barnes I."/>
            <person name="Buitendag C."/>
            <person name="Ceriani C."/>
            <person name="Del Mar Angel L."/>
            <person name="du Plessis D."/>
            <person name="Fuchs T."/>
            <person name="Gasser K."/>
            <person name="Kramer D."/>
            <person name="Li W."/>
            <person name="Munsamy K."/>
            <person name="Piso A."/>
            <person name="Price J.L."/>
            <person name="Sonnekus B."/>
            <person name="Thomas C."/>
            <person name="van der Nest A."/>
            <person name="van Dijk A."/>
            <person name="van Heerden A."/>
            <person name="van Vuuren N."/>
            <person name="Yilmaz N."/>
            <person name="Duong T.A."/>
            <person name="van der Merwe N.A."/>
            <person name="Wingfield M.J."/>
            <person name="Wingfield B.D."/>
        </authorList>
    </citation>
    <scope>NUCLEOTIDE SEQUENCE [LARGE SCALE GENOMIC DNA]</scope>
    <source>
        <strain evidence="3 4">CMW 18300</strain>
    </source>
</reference>
<keyword evidence="4" id="KW-1185">Reference proteome</keyword>
<evidence type="ECO:0000313" key="4">
    <source>
        <dbReference type="Proteomes" id="UP001583177"/>
    </source>
</evidence>
<evidence type="ECO:0000256" key="1">
    <source>
        <dbReference type="SAM" id="MobiDB-lite"/>
    </source>
</evidence>
<protein>
    <recommendedName>
        <fullName evidence="2">Ribonuclease H1 N-terminal domain-containing protein</fullName>
    </recommendedName>
</protein>
<feature type="domain" description="Ribonuclease H1 N-terminal" evidence="2">
    <location>
        <begin position="11"/>
        <end position="54"/>
    </location>
</feature>
<name>A0ABR3WZ61_9PEZI</name>
<proteinExistence type="predicted"/>
<dbReference type="EMBL" id="JAWRVE010000043">
    <property type="protein sequence ID" value="KAL1868930.1"/>
    <property type="molecule type" value="Genomic_DNA"/>
</dbReference>
<dbReference type="Pfam" id="PF01693">
    <property type="entry name" value="Cauli_VI"/>
    <property type="match status" value="2"/>
</dbReference>
<feature type="region of interest" description="Disordered" evidence="1">
    <location>
        <begin position="165"/>
        <end position="188"/>
    </location>
</feature>
<dbReference type="Gene3D" id="3.40.970.10">
    <property type="entry name" value="Ribonuclease H1, N-terminal domain"/>
    <property type="match status" value="2"/>
</dbReference>
<feature type="domain" description="Ribonuclease H1 N-terminal" evidence="2">
    <location>
        <begin position="83"/>
        <end position="127"/>
    </location>
</feature>
<evidence type="ECO:0000259" key="2">
    <source>
        <dbReference type="Pfam" id="PF01693"/>
    </source>
</evidence>
<evidence type="ECO:0000313" key="3">
    <source>
        <dbReference type="EMBL" id="KAL1868930.1"/>
    </source>
</evidence>
<organism evidence="3 4">
    <name type="scientific">Diaporthe australafricana</name>
    <dbReference type="NCBI Taxonomy" id="127596"/>
    <lineage>
        <taxon>Eukaryota</taxon>
        <taxon>Fungi</taxon>
        <taxon>Dikarya</taxon>
        <taxon>Ascomycota</taxon>
        <taxon>Pezizomycotina</taxon>
        <taxon>Sordariomycetes</taxon>
        <taxon>Sordariomycetidae</taxon>
        <taxon>Diaporthales</taxon>
        <taxon>Diaporthaceae</taxon>
        <taxon>Diaporthe</taxon>
    </lineage>
</organism>
<comment type="caution">
    <text evidence="3">The sequence shown here is derived from an EMBL/GenBank/DDBJ whole genome shotgun (WGS) entry which is preliminary data.</text>
</comment>